<protein>
    <recommendedName>
        <fullName evidence="4">MARVEL domain-containing protein</fullName>
    </recommendedName>
</protein>
<dbReference type="EMBL" id="ML977139">
    <property type="protein sequence ID" value="KAF1991319.1"/>
    <property type="molecule type" value="Genomic_DNA"/>
</dbReference>
<keyword evidence="1" id="KW-1133">Transmembrane helix</keyword>
<evidence type="ECO:0000256" key="1">
    <source>
        <dbReference type="SAM" id="Phobius"/>
    </source>
</evidence>
<feature type="transmembrane region" description="Helical" evidence="1">
    <location>
        <begin position="20"/>
        <end position="42"/>
    </location>
</feature>
<dbReference type="OrthoDB" id="5211263at2759"/>
<feature type="transmembrane region" description="Helical" evidence="1">
    <location>
        <begin position="133"/>
        <end position="153"/>
    </location>
</feature>
<feature type="transmembrane region" description="Helical" evidence="1">
    <location>
        <begin position="98"/>
        <end position="121"/>
    </location>
</feature>
<dbReference type="AlphaFoldDB" id="A0A6G1HE71"/>
<evidence type="ECO:0000313" key="2">
    <source>
        <dbReference type="EMBL" id="KAF1991319.1"/>
    </source>
</evidence>
<keyword evidence="1" id="KW-0472">Membrane</keyword>
<organism evidence="2 3">
    <name type="scientific">Aulographum hederae CBS 113979</name>
    <dbReference type="NCBI Taxonomy" id="1176131"/>
    <lineage>
        <taxon>Eukaryota</taxon>
        <taxon>Fungi</taxon>
        <taxon>Dikarya</taxon>
        <taxon>Ascomycota</taxon>
        <taxon>Pezizomycotina</taxon>
        <taxon>Dothideomycetes</taxon>
        <taxon>Pleosporomycetidae</taxon>
        <taxon>Aulographales</taxon>
        <taxon>Aulographaceae</taxon>
    </lineage>
</organism>
<evidence type="ECO:0008006" key="4">
    <source>
        <dbReference type="Google" id="ProtNLM"/>
    </source>
</evidence>
<sequence>MGAKLPSPFQKRVLIPFWVLRMLFSLALIGIYATAVGFVAYYNDNNDNDSYIDNSRPSSSVEKTAVAVVAVLLAFMVISLIFDIVEIILFARRRLTPVVFLVLNVLQTAIWLVFFCLAVAGAATTRNGALGTVLYLITFLLSLGLMIYASVVLHRHRSSRGAYTPANQTSGLEAQHTAYPPQTQEPYYAAPVPQLPHGAANTYYNAPQEAGYYGQQAPQARNSAYPMNPSGYETHKAAQAHENPAGAVYSGGSIELPNRTH</sequence>
<evidence type="ECO:0000313" key="3">
    <source>
        <dbReference type="Proteomes" id="UP000800041"/>
    </source>
</evidence>
<feature type="transmembrane region" description="Helical" evidence="1">
    <location>
        <begin position="65"/>
        <end position="91"/>
    </location>
</feature>
<dbReference type="Proteomes" id="UP000800041">
    <property type="component" value="Unassembled WGS sequence"/>
</dbReference>
<gene>
    <name evidence="2" type="ORF">K402DRAFT_122938</name>
</gene>
<keyword evidence="1" id="KW-0812">Transmembrane</keyword>
<proteinExistence type="predicted"/>
<name>A0A6G1HE71_9PEZI</name>
<keyword evidence="3" id="KW-1185">Reference proteome</keyword>
<accession>A0A6G1HE71</accession>
<reference evidence="2" key="1">
    <citation type="journal article" date="2020" name="Stud. Mycol.">
        <title>101 Dothideomycetes genomes: a test case for predicting lifestyles and emergence of pathogens.</title>
        <authorList>
            <person name="Haridas S."/>
            <person name="Albert R."/>
            <person name="Binder M."/>
            <person name="Bloem J."/>
            <person name="Labutti K."/>
            <person name="Salamov A."/>
            <person name="Andreopoulos B."/>
            <person name="Baker S."/>
            <person name="Barry K."/>
            <person name="Bills G."/>
            <person name="Bluhm B."/>
            <person name="Cannon C."/>
            <person name="Castanera R."/>
            <person name="Culley D."/>
            <person name="Daum C."/>
            <person name="Ezra D."/>
            <person name="Gonzalez J."/>
            <person name="Henrissat B."/>
            <person name="Kuo A."/>
            <person name="Liang C."/>
            <person name="Lipzen A."/>
            <person name="Lutzoni F."/>
            <person name="Magnuson J."/>
            <person name="Mondo S."/>
            <person name="Nolan M."/>
            <person name="Ohm R."/>
            <person name="Pangilinan J."/>
            <person name="Park H.-J."/>
            <person name="Ramirez L."/>
            <person name="Alfaro M."/>
            <person name="Sun H."/>
            <person name="Tritt A."/>
            <person name="Yoshinaga Y."/>
            <person name="Zwiers L.-H."/>
            <person name="Turgeon B."/>
            <person name="Goodwin S."/>
            <person name="Spatafora J."/>
            <person name="Crous P."/>
            <person name="Grigoriev I."/>
        </authorList>
    </citation>
    <scope>NUCLEOTIDE SEQUENCE</scope>
    <source>
        <strain evidence="2">CBS 113979</strain>
    </source>
</reference>